<comment type="caution">
    <text evidence="2">The sequence shown here is derived from an EMBL/GenBank/DDBJ whole genome shotgun (WGS) entry which is preliminary data.</text>
</comment>
<keyword evidence="1" id="KW-1133">Transmembrane helix</keyword>
<evidence type="ECO:0000313" key="3">
    <source>
        <dbReference type="Proteomes" id="UP000280825"/>
    </source>
</evidence>
<keyword evidence="3" id="KW-1185">Reference proteome</keyword>
<dbReference type="InterPro" id="IPR026414">
    <property type="entry name" value="ExosoTase_F-assoc_memb"/>
</dbReference>
<dbReference type="EMBL" id="RYDJ01000144">
    <property type="protein sequence ID" value="RTY96901.1"/>
    <property type="molecule type" value="Genomic_DNA"/>
</dbReference>
<accession>A0A3S0PPR9</accession>
<sequence>MLKKLFNHKVRIALAMLFVVALVLIRAYEDSLFYDPFLDYFKGDYFNLPIPEIDNLQLFGGLFFRYFLNTSLSLAIIYVLFKDIDAIKFASFLYFIFFVILVAAFFFILLKNGDTNKMGLFYVRRFLIQPIFLLLFLPALYYQKQKQ</sequence>
<dbReference type="AlphaFoldDB" id="A0A3S0PPR9"/>
<reference evidence="2 3" key="1">
    <citation type="submission" date="2018-12" db="EMBL/GenBank/DDBJ databases">
        <title>Flavobacterium sp. nov., isolated from glacier ice.</title>
        <authorList>
            <person name="Liu Q."/>
            <person name="Xin Y.-H."/>
        </authorList>
    </citation>
    <scope>NUCLEOTIDE SEQUENCE [LARGE SCALE GENOMIC DNA]</scope>
    <source>
        <strain evidence="2 3">RB1N8</strain>
    </source>
</reference>
<keyword evidence="1" id="KW-0812">Transmembrane</keyword>
<gene>
    <name evidence="2" type="ORF">EKL98_16260</name>
</gene>
<keyword evidence="1" id="KW-0472">Membrane</keyword>
<dbReference type="Proteomes" id="UP000280825">
    <property type="component" value="Unassembled WGS sequence"/>
</dbReference>
<feature type="transmembrane region" description="Helical" evidence="1">
    <location>
        <begin position="122"/>
        <end position="142"/>
    </location>
</feature>
<protein>
    <submittedName>
        <fullName evidence="2">Exosortase F system-associated protein</fullName>
    </submittedName>
</protein>
<dbReference type="NCBIfam" id="TIGR04127">
    <property type="entry name" value="flavo_near_exo"/>
    <property type="match status" value="1"/>
</dbReference>
<feature type="transmembrane region" description="Helical" evidence="1">
    <location>
        <begin position="92"/>
        <end position="110"/>
    </location>
</feature>
<name>A0A3S0PPR9_9FLAO</name>
<evidence type="ECO:0000256" key="1">
    <source>
        <dbReference type="SAM" id="Phobius"/>
    </source>
</evidence>
<feature type="transmembrane region" description="Helical" evidence="1">
    <location>
        <begin position="58"/>
        <end position="80"/>
    </location>
</feature>
<organism evidence="2 3">
    <name type="scientific">Flavobacterium bomense</name>
    <dbReference type="NCBI Taxonomy" id="2497483"/>
    <lineage>
        <taxon>Bacteria</taxon>
        <taxon>Pseudomonadati</taxon>
        <taxon>Bacteroidota</taxon>
        <taxon>Flavobacteriia</taxon>
        <taxon>Flavobacteriales</taxon>
        <taxon>Flavobacteriaceae</taxon>
        <taxon>Flavobacterium</taxon>
    </lineage>
</organism>
<dbReference type="RefSeq" id="WP_126563173.1">
    <property type="nucleotide sequence ID" value="NZ_RYDJ01000144.1"/>
</dbReference>
<evidence type="ECO:0000313" key="2">
    <source>
        <dbReference type="EMBL" id="RTY96901.1"/>
    </source>
</evidence>
<proteinExistence type="predicted"/>